<dbReference type="RefSeq" id="WP_085097237.1">
    <property type="nucleotide sequence ID" value="NZ_AP022603.1"/>
</dbReference>
<reference evidence="1 2" key="1">
    <citation type="submission" date="2016-01" db="EMBL/GenBank/DDBJ databases">
        <title>The new phylogeny of the genus Mycobacterium.</title>
        <authorList>
            <person name="Tarcisio F."/>
            <person name="Conor M."/>
            <person name="Antonella G."/>
            <person name="Elisabetta G."/>
            <person name="Giulia F.S."/>
            <person name="Sara T."/>
            <person name="Anna F."/>
            <person name="Clotilde B."/>
            <person name="Roberto B."/>
            <person name="Veronica D.S."/>
            <person name="Fabio R."/>
            <person name="Monica P."/>
            <person name="Olivier J."/>
            <person name="Enrico T."/>
            <person name="Nicola S."/>
        </authorList>
    </citation>
    <scope>NUCLEOTIDE SEQUENCE [LARGE SCALE GENOMIC DNA]</scope>
    <source>
        <strain evidence="1 2">DSM 44179</strain>
    </source>
</reference>
<organism evidence="1 2">
    <name type="scientific">Mycolicibacterium fallax</name>
    <name type="common">Mycobacterium fallax</name>
    <dbReference type="NCBI Taxonomy" id="1793"/>
    <lineage>
        <taxon>Bacteria</taxon>
        <taxon>Bacillati</taxon>
        <taxon>Actinomycetota</taxon>
        <taxon>Actinomycetes</taxon>
        <taxon>Mycobacteriales</taxon>
        <taxon>Mycobacteriaceae</taxon>
        <taxon>Mycolicibacterium</taxon>
    </lineage>
</organism>
<gene>
    <name evidence="1" type="ORF">AWC04_13450</name>
</gene>
<evidence type="ECO:0000313" key="2">
    <source>
        <dbReference type="Proteomes" id="UP000193484"/>
    </source>
</evidence>
<dbReference type="PANTHER" id="PTHR48228:SF7">
    <property type="entry name" value="FATTY ACYL-COA TRANSFERASE RV3272-RELATED"/>
    <property type="match status" value="1"/>
</dbReference>
<keyword evidence="1" id="KW-0808">Transferase</keyword>
<keyword evidence="2" id="KW-1185">Reference proteome</keyword>
<dbReference type="InterPro" id="IPR003673">
    <property type="entry name" value="CoA-Trfase_fam_III"/>
</dbReference>
<dbReference type="OrthoDB" id="4909260at2"/>
<dbReference type="GO" id="GO:0016740">
    <property type="term" value="F:transferase activity"/>
    <property type="evidence" value="ECO:0007669"/>
    <property type="project" value="UniProtKB-KW"/>
</dbReference>
<dbReference type="PANTHER" id="PTHR48228">
    <property type="entry name" value="SUCCINYL-COA--D-CITRAMALATE COA-TRANSFERASE"/>
    <property type="match status" value="1"/>
</dbReference>
<name>A0A1X1R8Z7_MYCFA</name>
<evidence type="ECO:0000313" key="1">
    <source>
        <dbReference type="EMBL" id="ORV01588.1"/>
    </source>
</evidence>
<dbReference type="SUPFAM" id="SSF89796">
    <property type="entry name" value="CoA-transferase family III (CaiB/BaiF)"/>
    <property type="match status" value="2"/>
</dbReference>
<dbReference type="EMBL" id="LQOJ01000044">
    <property type="protein sequence ID" value="ORV01588.1"/>
    <property type="molecule type" value="Genomic_DNA"/>
</dbReference>
<dbReference type="Gene3D" id="3.40.50.10540">
    <property type="entry name" value="Crotonobetainyl-coa:carnitine coa-transferase, domain 1"/>
    <property type="match status" value="1"/>
</dbReference>
<dbReference type="STRING" id="1793.AWC04_13450"/>
<dbReference type="Proteomes" id="UP000193484">
    <property type="component" value="Unassembled WGS sequence"/>
</dbReference>
<sequence length="387" mass="38586">MAGVNDAAARWAAGGLAALTGHADGPPDFGRAAVLAAATDARPDAGLLLTGRAGLLGLTRRGTVSAGGATRLLPAADGWIALTLSRPDDLDAVPALLRRDGLGADPWPALTGWAATRPAAEIVERAVLLDLPVAALGETAPAAPRVHRLGPSAAPRSPAGLLVADLTSMWAGPLCGRLLADAGATVVKVESPRRPDGTRAGDRRFFDWINTGKLSYAADFDVDADRLRALIGAADVVLEGSRPAALTRRGLGPGDVAGPPGRVWLRVTGHGAESGRVAFGDDAAVGGGLVGAGGGTPVFCGDAIADPLTGIAAAAAVIESLTRGGGELIELSMAAVAANYAALPVISPGHPPQARPPVAPPPSAPAAALGADTAAVDRLVADRSPRC</sequence>
<dbReference type="InterPro" id="IPR023606">
    <property type="entry name" value="CoA-Trfase_III_dom_1_sf"/>
</dbReference>
<dbReference type="AlphaFoldDB" id="A0A1X1R8Z7"/>
<dbReference type="InterPro" id="IPR050509">
    <property type="entry name" value="CoA-transferase_III"/>
</dbReference>
<proteinExistence type="predicted"/>
<protein>
    <submittedName>
        <fullName evidence="1">Acyl-CoA transferase</fullName>
    </submittedName>
</protein>
<dbReference type="Pfam" id="PF02515">
    <property type="entry name" value="CoA_transf_3"/>
    <property type="match status" value="1"/>
</dbReference>
<comment type="caution">
    <text evidence="1">The sequence shown here is derived from an EMBL/GenBank/DDBJ whole genome shotgun (WGS) entry which is preliminary data.</text>
</comment>
<accession>A0A1X1R8Z7</accession>